<evidence type="ECO:0008006" key="4">
    <source>
        <dbReference type="Google" id="ProtNLM"/>
    </source>
</evidence>
<gene>
    <name evidence="2" type="ORF">L596_022784</name>
</gene>
<reference evidence="2 3" key="2">
    <citation type="journal article" date="2019" name="G3 (Bethesda)">
        <title>Hybrid Assembly of the Genome of the Entomopathogenic Nematode Steinernema carpocapsae Identifies the X-Chromosome.</title>
        <authorList>
            <person name="Serra L."/>
            <person name="Macchietto M."/>
            <person name="Macias-Munoz A."/>
            <person name="McGill C.J."/>
            <person name="Rodriguez I.M."/>
            <person name="Rodriguez B."/>
            <person name="Murad R."/>
            <person name="Mortazavi A."/>
        </authorList>
    </citation>
    <scope>NUCLEOTIDE SEQUENCE [LARGE SCALE GENOMIC DNA]</scope>
    <source>
        <strain evidence="2 3">ALL</strain>
    </source>
</reference>
<organism evidence="2 3">
    <name type="scientific">Steinernema carpocapsae</name>
    <name type="common">Entomopathogenic nematode</name>
    <dbReference type="NCBI Taxonomy" id="34508"/>
    <lineage>
        <taxon>Eukaryota</taxon>
        <taxon>Metazoa</taxon>
        <taxon>Ecdysozoa</taxon>
        <taxon>Nematoda</taxon>
        <taxon>Chromadorea</taxon>
        <taxon>Rhabditida</taxon>
        <taxon>Tylenchina</taxon>
        <taxon>Panagrolaimomorpha</taxon>
        <taxon>Strongyloidoidea</taxon>
        <taxon>Steinernematidae</taxon>
        <taxon>Steinernema</taxon>
    </lineage>
</organism>
<reference evidence="2 3" key="1">
    <citation type="journal article" date="2015" name="Genome Biol.">
        <title>Comparative genomics of Steinernema reveals deeply conserved gene regulatory networks.</title>
        <authorList>
            <person name="Dillman A.R."/>
            <person name="Macchietto M."/>
            <person name="Porter C.F."/>
            <person name="Rogers A."/>
            <person name="Williams B."/>
            <person name="Antoshechkin I."/>
            <person name="Lee M.M."/>
            <person name="Goodwin Z."/>
            <person name="Lu X."/>
            <person name="Lewis E.E."/>
            <person name="Goodrich-Blair H."/>
            <person name="Stock S.P."/>
            <person name="Adams B.J."/>
            <person name="Sternberg P.W."/>
            <person name="Mortazavi A."/>
        </authorList>
    </citation>
    <scope>NUCLEOTIDE SEQUENCE [LARGE SCALE GENOMIC DNA]</scope>
    <source>
        <strain evidence="2 3">ALL</strain>
    </source>
</reference>
<accession>A0A4U5MMS4</accession>
<evidence type="ECO:0000313" key="2">
    <source>
        <dbReference type="EMBL" id="TKR70810.1"/>
    </source>
</evidence>
<dbReference type="AlphaFoldDB" id="A0A4U5MMS4"/>
<name>A0A4U5MMS4_STECR</name>
<feature type="signal peptide" evidence="1">
    <location>
        <begin position="1"/>
        <end position="16"/>
    </location>
</feature>
<evidence type="ECO:0000256" key="1">
    <source>
        <dbReference type="SAM" id="SignalP"/>
    </source>
</evidence>
<proteinExistence type="predicted"/>
<keyword evidence="3" id="KW-1185">Reference proteome</keyword>
<comment type="caution">
    <text evidence="2">The sequence shown here is derived from an EMBL/GenBank/DDBJ whole genome shotgun (WGS) entry which is preliminary data.</text>
</comment>
<sequence>MKIFVVVAAFLGLSGAHYQSSGYSTGYVTAPQTCQCPPPPPPPQCHCPAPPPPPPVCQGPNCNGNTAYVRPIYRPRPVIVQPVVVQPPRPVILFVL</sequence>
<feature type="chain" id="PRO_5020897067" description="VM domain-containing protein" evidence="1">
    <location>
        <begin position="17"/>
        <end position="96"/>
    </location>
</feature>
<dbReference type="EMBL" id="AZBU02000007">
    <property type="protein sequence ID" value="TKR70810.1"/>
    <property type="molecule type" value="Genomic_DNA"/>
</dbReference>
<protein>
    <recommendedName>
        <fullName evidence="4">VM domain-containing protein</fullName>
    </recommendedName>
</protein>
<keyword evidence="1" id="KW-0732">Signal</keyword>
<evidence type="ECO:0000313" key="3">
    <source>
        <dbReference type="Proteomes" id="UP000298663"/>
    </source>
</evidence>
<dbReference type="Proteomes" id="UP000298663">
    <property type="component" value="Unassembled WGS sequence"/>
</dbReference>